<proteinExistence type="predicted"/>
<dbReference type="SUPFAM" id="SSF55486">
    <property type="entry name" value="Metalloproteases ('zincins'), catalytic domain"/>
    <property type="match status" value="1"/>
</dbReference>
<reference evidence="1" key="1">
    <citation type="submission" date="2023-06" db="EMBL/GenBank/DDBJ databases">
        <title>Genome-scale phylogeny and comparative genomics of the fungal order Sordariales.</title>
        <authorList>
            <consortium name="Lawrence Berkeley National Laboratory"/>
            <person name="Hensen N."/>
            <person name="Bonometti L."/>
            <person name="Westerberg I."/>
            <person name="Brannstrom I.O."/>
            <person name="Guillou S."/>
            <person name="Cros-Aarteil S."/>
            <person name="Calhoun S."/>
            <person name="Haridas S."/>
            <person name="Kuo A."/>
            <person name="Mondo S."/>
            <person name="Pangilinan J."/>
            <person name="Riley R."/>
            <person name="Labutti K."/>
            <person name="Andreopoulos B."/>
            <person name="Lipzen A."/>
            <person name="Chen C."/>
            <person name="Yanf M."/>
            <person name="Daum C."/>
            <person name="Ng V."/>
            <person name="Clum A."/>
            <person name="Steindorff A."/>
            <person name="Ohm R."/>
            <person name="Martin F."/>
            <person name="Silar P."/>
            <person name="Natvig D."/>
            <person name="Lalanne C."/>
            <person name="Gautier V."/>
            <person name="Ament-Velasquez S.L."/>
            <person name="Kruys A."/>
            <person name="Hutchinson M.I."/>
            <person name="Powell A.J."/>
            <person name="Barry K."/>
            <person name="Miller A.N."/>
            <person name="Grigoriev I.V."/>
            <person name="Debuchy R."/>
            <person name="Gladieux P."/>
            <person name="Thoren M.H."/>
            <person name="Johannesson H."/>
        </authorList>
    </citation>
    <scope>NUCLEOTIDE SEQUENCE</scope>
    <source>
        <strain evidence="1">SMH2532-1</strain>
    </source>
</reference>
<protein>
    <recommendedName>
        <fullName evidence="3">Peptidase metallopeptidase domain-containing protein</fullName>
    </recommendedName>
</protein>
<dbReference type="Gene3D" id="3.40.390.10">
    <property type="entry name" value="Collagenase (Catalytic Domain)"/>
    <property type="match status" value="1"/>
</dbReference>
<organism evidence="1 2">
    <name type="scientific">Cercophora newfieldiana</name>
    <dbReference type="NCBI Taxonomy" id="92897"/>
    <lineage>
        <taxon>Eukaryota</taxon>
        <taxon>Fungi</taxon>
        <taxon>Dikarya</taxon>
        <taxon>Ascomycota</taxon>
        <taxon>Pezizomycotina</taxon>
        <taxon>Sordariomycetes</taxon>
        <taxon>Sordariomycetidae</taxon>
        <taxon>Sordariales</taxon>
        <taxon>Lasiosphaeriaceae</taxon>
        <taxon>Cercophora</taxon>
    </lineage>
</organism>
<name>A0AA40CRE8_9PEZI</name>
<keyword evidence="2" id="KW-1185">Reference proteome</keyword>
<dbReference type="AlphaFoldDB" id="A0AA40CRE8"/>
<dbReference type="GO" id="GO:0008237">
    <property type="term" value="F:metallopeptidase activity"/>
    <property type="evidence" value="ECO:0007669"/>
    <property type="project" value="InterPro"/>
</dbReference>
<sequence>MDRSANSSLAGNINQAGAGSLRVGKTLSFCKTQKPPKSERGAPQLRIGDRETIRRWESGITLTYVVCTETFPTERDAVFVMDKLEEAAQMWGNAGVAFQRVNRNDFASFRVIYDIKVHDPDTLAYAFFPNTDDDASRRTLGIYETVLFGSYREFLVATLAHELGHIQGLHHEFPDDYDNESVQWGEKNSSTIMWNICRPMTRPRVQPSDVDSLRSFYNQLQGGQYREREVEVLTPVEARYGLLGWWGRLRLAVGWGAYA</sequence>
<evidence type="ECO:0008006" key="3">
    <source>
        <dbReference type="Google" id="ProtNLM"/>
    </source>
</evidence>
<dbReference type="Proteomes" id="UP001174936">
    <property type="component" value="Unassembled WGS sequence"/>
</dbReference>
<evidence type="ECO:0000313" key="2">
    <source>
        <dbReference type="Proteomes" id="UP001174936"/>
    </source>
</evidence>
<comment type="caution">
    <text evidence="1">The sequence shown here is derived from an EMBL/GenBank/DDBJ whole genome shotgun (WGS) entry which is preliminary data.</text>
</comment>
<dbReference type="InterPro" id="IPR024079">
    <property type="entry name" value="MetalloPept_cat_dom_sf"/>
</dbReference>
<evidence type="ECO:0000313" key="1">
    <source>
        <dbReference type="EMBL" id="KAK0648470.1"/>
    </source>
</evidence>
<accession>A0AA40CRE8</accession>
<gene>
    <name evidence="1" type="ORF">B0T16DRAFT_325308</name>
</gene>
<dbReference type="EMBL" id="JAULSV010000003">
    <property type="protein sequence ID" value="KAK0648470.1"/>
    <property type="molecule type" value="Genomic_DNA"/>
</dbReference>